<accession>A0ABP0ABY6</accession>
<evidence type="ECO:0000256" key="1">
    <source>
        <dbReference type="SAM" id="MobiDB-lite"/>
    </source>
</evidence>
<sequence length="103" mass="11322">MLSPELKDESQCEDTVPTLSYCWRRGWVRGSPSTELHTTHKHMTSTPLPPLILRSPESRSPPVGLMGFSFVLSSTKDQALSGACGETVTQHFHTCLGPSVRVI</sequence>
<evidence type="ECO:0000313" key="2">
    <source>
        <dbReference type="EMBL" id="CAK6448020.1"/>
    </source>
</evidence>
<dbReference type="EMBL" id="OY882864">
    <property type="protein sequence ID" value="CAK6448020.1"/>
    <property type="molecule type" value="Genomic_DNA"/>
</dbReference>
<dbReference type="Proteomes" id="UP001314169">
    <property type="component" value="Chromosome 7"/>
</dbReference>
<feature type="region of interest" description="Disordered" evidence="1">
    <location>
        <begin position="34"/>
        <end position="56"/>
    </location>
</feature>
<reference evidence="2" key="1">
    <citation type="submission" date="2023-12" db="EMBL/GenBank/DDBJ databases">
        <authorList>
            <person name="Brown T."/>
        </authorList>
    </citation>
    <scope>NUCLEOTIDE SEQUENCE</scope>
</reference>
<gene>
    <name evidence="2" type="ORF">MPIPNATIZW_LOCUS16326</name>
</gene>
<proteinExistence type="predicted"/>
<organism evidence="2 3">
    <name type="scientific">Pipistrellus nathusii</name>
    <name type="common">Nathusius' pipistrelle</name>
    <dbReference type="NCBI Taxonomy" id="59473"/>
    <lineage>
        <taxon>Eukaryota</taxon>
        <taxon>Metazoa</taxon>
        <taxon>Chordata</taxon>
        <taxon>Craniata</taxon>
        <taxon>Vertebrata</taxon>
        <taxon>Euteleostomi</taxon>
        <taxon>Mammalia</taxon>
        <taxon>Eutheria</taxon>
        <taxon>Laurasiatheria</taxon>
        <taxon>Chiroptera</taxon>
        <taxon>Yangochiroptera</taxon>
        <taxon>Vespertilionidae</taxon>
        <taxon>Pipistrellus</taxon>
    </lineage>
</organism>
<name>A0ABP0ABY6_PIPNA</name>
<keyword evidence="3" id="KW-1185">Reference proteome</keyword>
<evidence type="ECO:0000313" key="3">
    <source>
        <dbReference type="Proteomes" id="UP001314169"/>
    </source>
</evidence>
<protein>
    <submittedName>
        <fullName evidence="2">Uncharacterized protein</fullName>
    </submittedName>
</protein>